<dbReference type="NCBIfam" id="TIGR00228">
    <property type="entry name" value="ruvC"/>
    <property type="match status" value="1"/>
</dbReference>
<keyword evidence="7 13" id="KW-0378">Hydrolase</keyword>
<dbReference type="STRING" id="1618481.US54_C0049G0003"/>
<evidence type="ECO:0000256" key="6">
    <source>
        <dbReference type="ARBA" id="ARBA00022763"/>
    </source>
</evidence>
<comment type="function">
    <text evidence="13">The RuvA-RuvB-RuvC complex processes Holliday junction (HJ) DNA during genetic recombination and DNA repair. Endonuclease that resolves HJ intermediates. Cleaves cruciform DNA by making single-stranded nicks across the HJ at symmetrical positions within the homologous arms, yielding a 5'-phosphate and a 3'-hydroxyl group; requires a central core of homology in the junction. The consensus cleavage sequence is 5'-(A/T)TT(C/G)-3'. Cleavage occurs on the 3'-side of the TT dinucleotide at the point of strand exchange. HJ branch migration catalyzed by RuvA-RuvB allows RuvC to scan DNA until it finds its consensus sequence, where it cleaves and resolves the cruciform DNA.</text>
</comment>
<keyword evidence="2 13" id="KW-0963">Cytoplasm</keyword>
<dbReference type="Proteomes" id="UP000034471">
    <property type="component" value="Unassembled WGS sequence"/>
</dbReference>
<dbReference type="GO" id="GO:0006310">
    <property type="term" value="P:DNA recombination"/>
    <property type="evidence" value="ECO:0007669"/>
    <property type="project" value="UniProtKB-UniRule"/>
</dbReference>
<evidence type="ECO:0000313" key="16">
    <source>
        <dbReference type="Proteomes" id="UP000034471"/>
    </source>
</evidence>
<evidence type="ECO:0000256" key="8">
    <source>
        <dbReference type="ARBA" id="ARBA00022842"/>
    </source>
</evidence>
<gene>
    <name evidence="13" type="primary">ruvC</name>
    <name evidence="15" type="ORF">US54_C0049G0003</name>
</gene>
<comment type="cofactor">
    <cofactor evidence="13">
        <name>Mg(2+)</name>
        <dbReference type="ChEBI" id="CHEBI:18420"/>
    </cofactor>
    <text evidence="13">Binds 2 Mg(2+) ion per subunit.</text>
</comment>
<name>A0A0G0HEF9_9BACT</name>
<evidence type="ECO:0000256" key="1">
    <source>
        <dbReference type="ARBA" id="ARBA00009518"/>
    </source>
</evidence>
<dbReference type="GO" id="GO:0000287">
    <property type="term" value="F:magnesium ion binding"/>
    <property type="evidence" value="ECO:0007669"/>
    <property type="project" value="UniProtKB-UniRule"/>
</dbReference>
<dbReference type="GO" id="GO:0003677">
    <property type="term" value="F:DNA binding"/>
    <property type="evidence" value="ECO:0007669"/>
    <property type="project" value="UniProtKB-KW"/>
</dbReference>
<feature type="binding site" evidence="13">
    <location>
        <position position="70"/>
    </location>
    <ligand>
        <name>Mg(2+)</name>
        <dbReference type="ChEBI" id="CHEBI:18420"/>
        <label>2</label>
    </ligand>
</feature>
<evidence type="ECO:0000256" key="13">
    <source>
        <dbReference type="HAMAP-Rule" id="MF_00034"/>
    </source>
</evidence>
<sequence length="164" mass="18368">MNILAIDPGYEKVGYAVLKKTGSTNKDYTFITSGLIKTSAKEHGEQRLLMIYNKLLKIITQRSPDILVIEKLFFFKNKKTVLQVAQAVGVIELLAAQKNIKVERLTPLQIKQSITGYGTADKKSVQKMLRLELGEVLQFQDDDESDAIACGIAYCFLYCISRTG</sequence>
<protein>
    <recommendedName>
        <fullName evidence="13 14">Crossover junction endodeoxyribonuclease RuvC</fullName>
        <ecNumber evidence="13 14">3.1.21.10</ecNumber>
    </recommendedName>
    <alternativeName>
        <fullName evidence="13">Holliday junction nuclease RuvC</fullName>
    </alternativeName>
    <alternativeName>
        <fullName evidence="13">Holliday junction resolvase RuvC</fullName>
    </alternativeName>
</protein>
<dbReference type="CDD" id="cd16962">
    <property type="entry name" value="RuvC"/>
    <property type="match status" value="1"/>
</dbReference>
<keyword evidence="4 13" id="KW-0479">Metal-binding</keyword>
<dbReference type="EMBL" id="LBTJ01000049">
    <property type="protein sequence ID" value="KKQ36930.1"/>
    <property type="molecule type" value="Genomic_DNA"/>
</dbReference>
<dbReference type="PANTHER" id="PTHR30194:SF3">
    <property type="entry name" value="CROSSOVER JUNCTION ENDODEOXYRIBONUCLEASE RUVC"/>
    <property type="match status" value="1"/>
</dbReference>
<dbReference type="AlphaFoldDB" id="A0A0G0HEF9"/>
<keyword evidence="10 13" id="KW-0233">DNA recombination</keyword>
<dbReference type="Gene3D" id="3.30.420.10">
    <property type="entry name" value="Ribonuclease H-like superfamily/Ribonuclease H"/>
    <property type="match status" value="1"/>
</dbReference>
<dbReference type="PANTHER" id="PTHR30194">
    <property type="entry name" value="CROSSOVER JUNCTION ENDODEOXYRIBONUCLEASE RUVC"/>
    <property type="match status" value="1"/>
</dbReference>
<evidence type="ECO:0000256" key="7">
    <source>
        <dbReference type="ARBA" id="ARBA00022801"/>
    </source>
</evidence>
<evidence type="ECO:0000256" key="11">
    <source>
        <dbReference type="ARBA" id="ARBA00023204"/>
    </source>
</evidence>
<feature type="binding site" evidence="13">
    <location>
        <position position="143"/>
    </location>
    <ligand>
        <name>Mg(2+)</name>
        <dbReference type="ChEBI" id="CHEBI:18420"/>
        <label>1</label>
    </ligand>
</feature>
<organism evidence="15 16">
    <name type="scientific">Candidatus Roizmanbacteria bacterium GW2011_GWA2_37_7</name>
    <dbReference type="NCBI Taxonomy" id="1618481"/>
    <lineage>
        <taxon>Bacteria</taxon>
        <taxon>Candidatus Roizmaniibacteriota</taxon>
    </lineage>
</organism>
<dbReference type="GO" id="GO:0006281">
    <property type="term" value="P:DNA repair"/>
    <property type="evidence" value="ECO:0007669"/>
    <property type="project" value="UniProtKB-UniRule"/>
</dbReference>
<keyword evidence="5 13" id="KW-0255">Endonuclease</keyword>
<dbReference type="FunFam" id="3.30.420.10:FF:000002">
    <property type="entry name" value="Crossover junction endodeoxyribonuclease RuvC"/>
    <property type="match status" value="1"/>
</dbReference>
<keyword evidence="11 13" id="KW-0234">DNA repair</keyword>
<dbReference type="GO" id="GO:0008821">
    <property type="term" value="F:crossover junction DNA endonuclease activity"/>
    <property type="evidence" value="ECO:0007669"/>
    <property type="project" value="UniProtKB-UniRule"/>
</dbReference>
<dbReference type="InterPro" id="IPR012337">
    <property type="entry name" value="RNaseH-like_sf"/>
</dbReference>
<dbReference type="GO" id="GO:0005737">
    <property type="term" value="C:cytoplasm"/>
    <property type="evidence" value="ECO:0007669"/>
    <property type="project" value="UniProtKB-SubCell"/>
</dbReference>
<dbReference type="SUPFAM" id="SSF53098">
    <property type="entry name" value="Ribonuclease H-like"/>
    <property type="match status" value="1"/>
</dbReference>
<feature type="active site" evidence="13">
    <location>
        <position position="7"/>
    </location>
</feature>
<evidence type="ECO:0000256" key="4">
    <source>
        <dbReference type="ARBA" id="ARBA00022723"/>
    </source>
</evidence>
<evidence type="ECO:0000256" key="14">
    <source>
        <dbReference type="NCBIfam" id="TIGR00228"/>
    </source>
</evidence>
<reference evidence="15 16" key="1">
    <citation type="journal article" date="2015" name="Nature">
        <title>rRNA introns, odd ribosomes, and small enigmatic genomes across a large radiation of phyla.</title>
        <authorList>
            <person name="Brown C.T."/>
            <person name="Hug L.A."/>
            <person name="Thomas B.C."/>
            <person name="Sharon I."/>
            <person name="Castelle C.J."/>
            <person name="Singh A."/>
            <person name="Wilkins M.J."/>
            <person name="Williams K.H."/>
            <person name="Banfield J.F."/>
        </authorList>
    </citation>
    <scope>NUCLEOTIDE SEQUENCE [LARGE SCALE GENOMIC DNA]</scope>
</reference>
<comment type="catalytic activity">
    <reaction evidence="12 13">
        <text>Endonucleolytic cleavage at a junction such as a reciprocal single-stranded crossover between two homologous DNA duplexes (Holliday junction).</text>
        <dbReference type="EC" id="3.1.21.10"/>
    </reaction>
</comment>
<evidence type="ECO:0000256" key="9">
    <source>
        <dbReference type="ARBA" id="ARBA00023125"/>
    </source>
</evidence>
<keyword evidence="3 13" id="KW-0540">Nuclease</keyword>
<feature type="binding site" evidence="13">
    <location>
        <position position="7"/>
    </location>
    <ligand>
        <name>Mg(2+)</name>
        <dbReference type="ChEBI" id="CHEBI:18420"/>
        <label>1</label>
    </ligand>
</feature>
<dbReference type="Pfam" id="PF02075">
    <property type="entry name" value="RuvC"/>
    <property type="match status" value="1"/>
</dbReference>
<comment type="subunit">
    <text evidence="13">Homodimer which binds Holliday junction (HJ) DNA. The HJ becomes 2-fold symmetrical on binding to RuvC with unstacked arms; it has a different conformation from HJ DNA in complex with RuvA. In the full resolvosome a probable DNA-RuvA(4)-RuvB(12)-RuvC(2) complex forms which resolves the HJ.</text>
</comment>
<dbReference type="PRINTS" id="PR00696">
    <property type="entry name" value="RSOLVASERUVC"/>
</dbReference>
<dbReference type="InterPro" id="IPR036397">
    <property type="entry name" value="RNaseH_sf"/>
</dbReference>
<comment type="subcellular location">
    <subcellularLocation>
        <location evidence="13">Cytoplasm</location>
    </subcellularLocation>
</comment>
<evidence type="ECO:0000256" key="10">
    <source>
        <dbReference type="ARBA" id="ARBA00023172"/>
    </source>
</evidence>
<keyword evidence="9 13" id="KW-0238">DNA-binding</keyword>
<evidence type="ECO:0000256" key="2">
    <source>
        <dbReference type="ARBA" id="ARBA00022490"/>
    </source>
</evidence>
<comment type="similarity">
    <text evidence="1 13">Belongs to the RuvC family.</text>
</comment>
<keyword evidence="6 13" id="KW-0227">DNA damage</keyword>
<feature type="active site" evidence="13">
    <location>
        <position position="70"/>
    </location>
</feature>
<feature type="active site" evidence="13">
    <location>
        <position position="143"/>
    </location>
</feature>
<evidence type="ECO:0000256" key="5">
    <source>
        <dbReference type="ARBA" id="ARBA00022759"/>
    </source>
</evidence>
<accession>A0A0G0HEF9</accession>
<keyword evidence="8 13" id="KW-0460">Magnesium</keyword>
<evidence type="ECO:0000313" key="15">
    <source>
        <dbReference type="EMBL" id="KKQ36930.1"/>
    </source>
</evidence>
<dbReference type="HAMAP" id="MF_00034">
    <property type="entry name" value="RuvC"/>
    <property type="match status" value="1"/>
</dbReference>
<evidence type="ECO:0000256" key="3">
    <source>
        <dbReference type="ARBA" id="ARBA00022722"/>
    </source>
</evidence>
<comment type="caution">
    <text evidence="15">The sequence shown here is derived from an EMBL/GenBank/DDBJ whole genome shotgun (WGS) entry which is preliminary data.</text>
</comment>
<dbReference type="GO" id="GO:0048476">
    <property type="term" value="C:Holliday junction resolvase complex"/>
    <property type="evidence" value="ECO:0007669"/>
    <property type="project" value="UniProtKB-UniRule"/>
</dbReference>
<evidence type="ECO:0000256" key="12">
    <source>
        <dbReference type="ARBA" id="ARBA00029354"/>
    </source>
</evidence>
<proteinExistence type="inferred from homology"/>
<dbReference type="InterPro" id="IPR002176">
    <property type="entry name" value="X-over_junc_endoDNase_RuvC"/>
</dbReference>
<dbReference type="EC" id="3.1.21.10" evidence="13 14"/>